<dbReference type="PANTHER" id="PTHR11579:SF0">
    <property type="entry name" value="PROTEIN-L-ISOASPARTATE(D-ASPARTATE) O-METHYLTRANSFERASE"/>
    <property type="match status" value="1"/>
</dbReference>
<dbReference type="RefSeq" id="WP_092928312.1">
    <property type="nucleotide sequence ID" value="NZ_FOMZ01000011.1"/>
</dbReference>
<evidence type="ECO:0000256" key="7">
    <source>
        <dbReference type="ARBA" id="ARBA00022679"/>
    </source>
</evidence>
<dbReference type="InterPro" id="IPR000682">
    <property type="entry name" value="PCMT"/>
</dbReference>
<dbReference type="EC" id="2.1.1.77" evidence="3"/>
<dbReference type="SUPFAM" id="SSF53335">
    <property type="entry name" value="S-adenosyl-L-methionine-dependent methyltransferases"/>
    <property type="match status" value="1"/>
</dbReference>
<evidence type="ECO:0000256" key="4">
    <source>
        <dbReference type="ARBA" id="ARBA00013346"/>
    </source>
</evidence>
<keyword evidence="8" id="KW-0949">S-adenosyl-L-methionine</keyword>
<sequence>MTDTAHAHSLRQRLTDELRRSGNPHSTRWENAFRNVPRERFVSRFTVPTPDGLIEYDVHGPNANQALAAVYSDSTLITRWDSAGTAISSSTTPSLMALMLEQLDAAPGHTVLEVGTGTGYNAALLSTTLGDEAVTTIDVDPVVIENARAALRETGYAPTVIRGDGAHGVPARAPFDRILATCGAHRIPAEWLRQLRPGGILLVNLSFALVRLEVDEHGHAHGPFTDTAAFMTMRHDPNTTEPTARDVLARTSGEPSTTRTAAPLPELAEPSVIFLRALLYPRLRQLTFDHDSGTEQRLYDTETGAWARARRNGADSVTLEQHGSRDLWSELTELVTEWHECGRPEPHHHGLHVTPDGTHILRVDTPTGAVTVREF</sequence>
<name>A0A1I1ZMT8_9ACTN</name>
<dbReference type="Pfam" id="PF01135">
    <property type="entry name" value="PCMT"/>
    <property type="match status" value="1"/>
</dbReference>
<dbReference type="CDD" id="cd02440">
    <property type="entry name" value="AdoMet_MTases"/>
    <property type="match status" value="1"/>
</dbReference>
<evidence type="ECO:0000256" key="11">
    <source>
        <dbReference type="ARBA" id="ARBA00031350"/>
    </source>
</evidence>
<evidence type="ECO:0000313" key="13">
    <source>
        <dbReference type="EMBL" id="SFE33006.1"/>
    </source>
</evidence>
<evidence type="ECO:0000313" key="14">
    <source>
        <dbReference type="Proteomes" id="UP000198716"/>
    </source>
</evidence>
<evidence type="ECO:0000256" key="8">
    <source>
        <dbReference type="ARBA" id="ARBA00022691"/>
    </source>
</evidence>
<proteinExistence type="inferred from homology"/>
<dbReference type="Proteomes" id="UP000198716">
    <property type="component" value="Unassembled WGS sequence"/>
</dbReference>
<evidence type="ECO:0000256" key="9">
    <source>
        <dbReference type="ARBA" id="ARBA00030757"/>
    </source>
</evidence>
<dbReference type="Gene3D" id="3.40.50.150">
    <property type="entry name" value="Vaccinia Virus protein VP39"/>
    <property type="match status" value="1"/>
</dbReference>
<dbReference type="GO" id="GO:0032259">
    <property type="term" value="P:methylation"/>
    <property type="evidence" value="ECO:0007669"/>
    <property type="project" value="UniProtKB-KW"/>
</dbReference>
<dbReference type="GO" id="GO:0004719">
    <property type="term" value="F:protein-L-isoaspartate (D-aspartate) O-methyltransferase activity"/>
    <property type="evidence" value="ECO:0007669"/>
    <property type="project" value="UniProtKB-EC"/>
</dbReference>
<organism evidence="13 14">
    <name type="scientific">Actinopolyspora alba</name>
    <dbReference type="NCBI Taxonomy" id="673379"/>
    <lineage>
        <taxon>Bacteria</taxon>
        <taxon>Bacillati</taxon>
        <taxon>Actinomycetota</taxon>
        <taxon>Actinomycetes</taxon>
        <taxon>Actinopolysporales</taxon>
        <taxon>Actinopolysporaceae</taxon>
        <taxon>Actinopolyspora</taxon>
        <taxon>Actinopolyspora alba group</taxon>
    </lineage>
</organism>
<feature type="region of interest" description="Disordered" evidence="12">
    <location>
        <begin position="1"/>
        <end position="29"/>
    </location>
</feature>
<dbReference type="PROSITE" id="PS01279">
    <property type="entry name" value="PCMT"/>
    <property type="match status" value="1"/>
</dbReference>
<dbReference type="AlphaFoldDB" id="A0A1I1ZMT8"/>
<keyword evidence="5" id="KW-0963">Cytoplasm</keyword>
<evidence type="ECO:0000256" key="2">
    <source>
        <dbReference type="ARBA" id="ARBA00005369"/>
    </source>
</evidence>
<evidence type="ECO:0000256" key="1">
    <source>
        <dbReference type="ARBA" id="ARBA00004496"/>
    </source>
</evidence>
<dbReference type="PANTHER" id="PTHR11579">
    <property type="entry name" value="PROTEIN-L-ISOASPARTATE O-METHYLTRANSFERASE"/>
    <property type="match status" value="1"/>
</dbReference>
<dbReference type="InterPro" id="IPR029063">
    <property type="entry name" value="SAM-dependent_MTases_sf"/>
</dbReference>
<protein>
    <recommendedName>
        <fullName evidence="4">Protein-L-isoaspartate O-methyltransferase</fullName>
        <ecNumber evidence="3">2.1.1.77</ecNumber>
    </recommendedName>
    <alternativeName>
        <fullName evidence="11">L-isoaspartyl protein carboxyl methyltransferase</fullName>
    </alternativeName>
    <alternativeName>
        <fullName evidence="9">Protein L-isoaspartyl methyltransferase</fullName>
    </alternativeName>
    <alternativeName>
        <fullName evidence="10">Protein-beta-aspartate methyltransferase</fullName>
    </alternativeName>
</protein>
<evidence type="ECO:0000256" key="5">
    <source>
        <dbReference type="ARBA" id="ARBA00022490"/>
    </source>
</evidence>
<dbReference type="EMBL" id="FOMZ01000011">
    <property type="protein sequence ID" value="SFE33006.1"/>
    <property type="molecule type" value="Genomic_DNA"/>
</dbReference>
<keyword evidence="7 13" id="KW-0808">Transferase</keyword>
<keyword evidence="14" id="KW-1185">Reference proteome</keyword>
<gene>
    <name evidence="13" type="ORF">SAMN04487819_11151</name>
</gene>
<evidence type="ECO:0000256" key="10">
    <source>
        <dbReference type="ARBA" id="ARBA00031323"/>
    </source>
</evidence>
<evidence type="ECO:0000256" key="3">
    <source>
        <dbReference type="ARBA" id="ARBA00011890"/>
    </source>
</evidence>
<keyword evidence="6 13" id="KW-0489">Methyltransferase</keyword>
<reference evidence="14" key="1">
    <citation type="submission" date="2016-10" db="EMBL/GenBank/DDBJ databases">
        <authorList>
            <person name="Varghese N."/>
            <person name="Submissions S."/>
        </authorList>
    </citation>
    <scope>NUCLEOTIDE SEQUENCE [LARGE SCALE GENOMIC DNA]</scope>
    <source>
        <strain evidence="14">DSM 45004</strain>
    </source>
</reference>
<dbReference type="GO" id="GO:0005737">
    <property type="term" value="C:cytoplasm"/>
    <property type="evidence" value="ECO:0007669"/>
    <property type="project" value="UniProtKB-SubCell"/>
</dbReference>
<accession>A0A1I1ZMT8</accession>
<evidence type="ECO:0000256" key="12">
    <source>
        <dbReference type="SAM" id="MobiDB-lite"/>
    </source>
</evidence>
<evidence type="ECO:0000256" key="6">
    <source>
        <dbReference type="ARBA" id="ARBA00022603"/>
    </source>
</evidence>
<comment type="similarity">
    <text evidence="2">Belongs to the methyltransferase superfamily. L-isoaspartyl/D-aspartyl protein methyltransferase family.</text>
</comment>
<comment type="subcellular location">
    <subcellularLocation>
        <location evidence="1">Cytoplasm</location>
    </subcellularLocation>
</comment>